<dbReference type="RefSeq" id="WP_086887471.1">
    <property type="nucleotide sequence ID" value="NZ_CP019893.1"/>
</dbReference>
<dbReference type="GO" id="GO:0016787">
    <property type="term" value="F:hydrolase activity"/>
    <property type="evidence" value="ECO:0007669"/>
    <property type="project" value="UniProtKB-KW"/>
</dbReference>
<dbReference type="PRINTS" id="PR00111">
    <property type="entry name" value="ABHYDROLASE"/>
</dbReference>
<dbReference type="InterPro" id="IPR000073">
    <property type="entry name" value="AB_hydrolase_1"/>
</dbReference>
<keyword evidence="2" id="KW-0378">Hydrolase</keyword>
<dbReference type="Gene3D" id="3.40.50.1820">
    <property type="entry name" value="alpha/beta hydrolase"/>
    <property type="match status" value="1"/>
</dbReference>
<dbReference type="PANTHER" id="PTHR43194:SF2">
    <property type="entry name" value="PEROXISOMAL MEMBRANE PROTEIN LPX1"/>
    <property type="match status" value="1"/>
</dbReference>
<organism evidence="2 3">
    <name type="scientific">Natrarchaeobaculum aegyptiacum</name>
    <dbReference type="NCBI Taxonomy" id="745377"/>
    <lineage>
        <taxon>Archaea</taxon>
        <taxon>Methanobacteriati</taxon>
        <taxon>Methanobacteriota</taxon>
        <taxon>Stenosarchaea group</taxon>
        <taxon>Halobacteria</taxon>
        <taxon>Halobacteriales</taxon>
        <taxon>Natrialbaceae</taxon>
        <taxon>Natrarchaeobaculum</taxon>
    </lineage>
</organism>
<dbReference type="PANTHER" id="PTHR43194">
    <property type="entry name" value="HYDROLASE ALPHA/BETA FOLD FAMILY"/>
    <property type="match status" value="1"/>
</dbReference>
<dbReference type="GeneID" id="32893312"/>
<dbReference type="Pfam" id="PF12697">
    <property type="entry name" value="Abhydrolase_6"/>
    <property type="match status" value="1"/>
</dbReference>
<accession>A0A2Z2HPV2</accession>
<dbReference type="SUPFAM" id="SSF53474">
    <property type="entry name" value="alpha/beta-Hydrolases"/>
    <property type="match status" value="1"/>
</dbReference>
<gene>
    <name evidence="2" type="ORF">B1756_04500</name>
</gene>
<dbReference type="KEGG" id="naj:B1756_04500"/>
<sequence length="262" mass="28630">METVSHHGRRTAYEHVDRGGVGPTACYVHGSGGAREMWRAQRELTDRAPMVALDLSGHGDSADVDADPGYQALSAYADDVIAVAEETDATVLVGASLGGAVALHVALERSFQPEAIVLTGTGARMGVLEDLLEWLASDFERAVEFLHGPGRLFADPDSNPDIRERSLETMLDTGQVVTRRDFLTCHRFDVRDDLEGVDVPTLLLYGDQDRLTPPWFHEYLAEEIPDARAVEIEGAAHRPMLERPAAFNEALTTFFSELSAAQ</sequence>
<dbReference type="Proteomes" id="UP000250088">
    <property type="component" value="Chromosome"/>
</dbReference>
<dbReference type="AlphaFoldDB" id="A0A2Z2HPV2"/>
<name>A0A2Z2HPV2_9EURY</name>
<dbReference type="InterPro" id="IPR050228">
    <property type="entry name" value="Carboxylesterase_BioH"/>
</dbReference>
<dbReference type="EMBL" id="CP019893">
    <property type="protein sequence ID" value="ARS89090.1"/>
    <property type="molecule type" value="Genomic_DNA"/>
</dbReference>
<feature type="domain" description="AB hydrolase-1" evidence="1">
    <location>
        <begin position="28"/>
        <end position="250"/>
    </location>
</feature>
<evidence type="ECO:0000259" key="1">
    <source>
        <dbReference type="Pfam" id="PF12697"/>
    </source>
</evidence>
<dbReference type="OrthoDB" id="312142at2157"/>
<reference evidence="3" key="1">
    <citation type="submission" date="2017-02" db="EMBL/GenBank/DDBJ databases">
        <title>Natronthermophilus aegyptiacus gen. nov.,sp. nov., an aerobic, extremely halophilic alkalithermophilic archaeon isolated from the athalassohaline Wadi An Natrun, Egypt.</title>
        <authorList>
            <person name="Zhao B."/>
        </authorList>
    </citation>
    <scope>NUCLEOTIDE SEQUENCE [LARGE SCALE GENOMIC DNA]</scope>
    <source>
        <strain evidence="3">JW/NM-HA 15</strain>
    </source>
</reference>
<evidence type="ECO:0000313" key="3">
    <source>
        <dbReference type="Proteomes" id="UP000250088"/>
    </source>
</evidence>
<dbReference type="InterPro" id="IPR029058">
    <property type="entry name" value="AB_hydrolase_fold"/>
</dbReference>
<proteinExistence type="predicted"/>
<protein>
    <submittedName>
        <fullName evidence="2">Alpha/beta hydrolase</fullName>
    </submittedName>
</protein>
<evidence type="ECO:0000313" key="2">
    <source>
        <dbReference type="EMBL" id="ARS89090.1"/>
    </source>
</evidence>
<keyword evidence="3" id="KW-1185">Reference proteome</keyword>